<sequence>MLLALLARADQSVRYASARVVAAMSAAYAGEGKTDAKDAYVIAETTRLRGDLSVIDINTDLIRNPAALTGHRADLIADRVRMINRLRDLMTSVFPTLERAFDYSSHKGALILLTGYATPDRIRRIGQTPADELVAGPPCAWISRCGHPRHHRGQGANGRTAWTRPHCQHRHRACHRHPRPR</sequence>
<evidence type="ECO:0000313" key="3">
    <source>
        <dbReference type="EMBL" id="OBJ87234.1"/>
    </source>
</evidence>
<feature type="compositionally biased region" description="Basic residues" evidence="1">
    <location>
        <begin position="166"/>
        <end position="181"/>
    </location>
</feature>
<protein>
    <recommendedName>
        <fullName evidence="2">Transposase IS110-like N-terminal domain-containing protein</fullName>
    </recommendedName>
</protein>
<dbReference type="AlphaFoldDB" id="A0A1A3KS21"/>
<dbReference type="InterPro" id="IPR002525">
    <property type="entry name" value="Transp_IS110-like_N"/>
</dbReference>
<dbReference type="GO" id="GO:0004803">
    <property type="term" value="F:transposase activity"/>
    <property type="evidence" value="ECO:0007669"/>
    <property type="project" value="InterPro"/>
</dbReference>
<evidence type="ECO:0000256" key="1">
    <source>
        <dbReference type="SAM" id="MobiDB-lite"/>
    </source>
</evidence>
<evidence type="ECO:0000259" key="2">
    <source>
        <dbReference type="Pfam" id="PF01548"/>
    </source>
</evidence>
<accession>A0A1A3KS21</accession>
<name>A0A1A3KS21_MYCAS</name>
<reference evidence="3 4" key="1">
    <citation type="submission" date="2016-06" db="EMBL/GenBank/DDBJ databases">
        <authorList>
            <person name="Kjaerup R.B."/>
            <person name="Dalgaard T.S."/>
            <person name="Juul-Madsen H.R."/>
        </authorList>
    </citation>
    <scope>NUCLEOTIDE SEQUENCE [LARGE SCALE GENOMIC DNA]</scope>
    <source>
        <strain evidence="3 4">1276495.2</strain>
    </source>
</reference>
<dbReference type="GO" id="GO:0006313">
    <property type="term" value="P:DNA transposition"/>
    <property type="evidence" value="ECO:0007669"/>
    <property type="project" value="InterPro"/>
</dbReference>
<comment type="caution">
    <text evidence="3">The sequence shown here is derived from an EMBL/GenBank/DDBJ whole genome shotgun (WGS) entry which is preliminary data.</text>
</comment>
<dbReference type="Proteomes" id="UP000093925">
    <property type="component" value="Unassembled WGS sequence"/>
</dbReference>
<dbReference type="Pfam" id="PF01548">
    <property type="entry name" value="DEDD_Tnp_IS110"/>
    <property type="match status" value="1"/>
</dbReference>
<gene>
    <name evidence="3" type="ORF">A5640_08230</name>
</gene>
<dbReference type="GO" id="GO:0003677">
    <property type="term" value="F:DNA binding"/>
    <property type="evidence" value="ECO:0007669"/>
    <property type="project" value="InterPro"/>
</dbReference>
<feature type="domain" description="Transposase IS110-like N-terminal" evidence="2">
    <location>
        <begin position="2"/>
        <end position="95"/>
    </location>
</feature>
<dbReference type="RefSeq" id="WP_065139404.1">
    <property type="nucleotide sequence ID" value="NZ_LZLM01000048.1"/>
</dbReference>
<dbReference type="EMBL" id="LZLM01000048">
    <property type="protein sequence ID" value="OBJ87234.1"/>
    <property type="molecule type" value="Genomic_DNA"/>
</dbReference>
<evidence type="ECO:0000313" key="4">
    <source>
        <dbReference type="Proteomes" id="UP000093925"/>
    </source>
</evidence>
<proteinExistence type="predicted"/>
<organism evidence="3 4">
    <name type="scientific">Mycobacterium asiaticum</name>
    <dbReference type="NCBI Taxonomy" id="1790"/>
    <lineage>
        <taxon>Bacteria</taxon>
        <taxon>Bacillati</taxon>
        <taxon>Actinomycetota</taxon>
        <taxon>Actinomycetes</taxon>
        <taxon>Mycobacteriales</taxon>
        <taxon>Mycobacteriaceae</taxon>
        <taxon>Mycobacterium</taxon>
    </lineage>
</organism>
<feature type="region of interest" description="Disordered" evidence="1">
    <location>
        <begin position="150"/>
        <end position="181"/>
    </location>
</feature>